<feature type="region of interest" description="Disordered" evidence="5">
    <location>
        <begin position="320"/>
        <end position="350"/>
    </location>
</feature>
<keyword evidence="2" id="KW-0812">Transmembrane</keyword>
<dbReference type="GO" id="GO:0043495">
    <property type="term" value="F:protein-membrane adaptor activity"/>
    <property type="evidence" value="ECO:0007669"/>
    <property type="project" value="TreeGrafter"/>
</dbReference>
<evidence type="ECO:0000256" key="4">
    <source>
        <dbReference type="ARBA" id="ARBA00023136"/>
    </source>
</evidence>
<dbReference type="EMBL" id="JAAAUY010000594">
    <property type="protein sequence ID" value="KAF9328128.1"/>
    <property type="molecule type" value="Genomic_DNA"/>
</dbReference>
<evidence type="ECO:0000256" key="3">
    <source>
        <dbReference type="ARBA" id="ARBA00022989"/>
    </source>
</evidence>
<evidence type="ECO:0000256" key="1">
    <source>
        <dbReference type="ARBA" id="ARBA00004370"/>
    </source>
</evidence>
<comment type="caution">
    <text evidence="7">The sequence shown here is derived from an EMBL/GenBank/DDBJ whole genome shotgun (WGS) entry which is preliminary data.</text>
</comment>
<feature type="region of interest" description="Disordered" evidence="5">
    <location>
        <begin position="1"/>
        <end position="28"/>
    </location>
</feature>
<dbReference type="PANTHER" id="PTHR12911:SF8">
    <property type="entry name" value="KLAROID PROTEIN-RELATED"/>
    <property type="match status" value="1"/>
</dbReference>
<reference evidence="7" key="1">
    <citation type="journal article" date="2020" name="Fungal Divers.">
        <title>Resolving the Mortierellaceae phylogeny through synthesis of multi-gene phylogenetics and phylogenomics.</title>
        <authorList>
            <person name="Vandepol N."/>
            <person name="Liber J."/>
            <person name="Desiro A."/>
            <person name="Na H."/>
            <person name="Kennedy M."/>
            <person name="Barry K."/>
            <person name="Grigoriev I.V."/>
            <person name="Miller A.N."/>
            <person name="O'Donnell K."/>
            <person name="Stajich J.E."/>
            <person name="Bonito G."/>
        </authorList>
    </citation>
    <scope>NUCLEOTIDE SEQUENCE</scope>
    <source>
        <strain evidence="7">NVP1</strain>
    </source>
</reference>
<evidence type="ECO:0000259" key="6">
    <source>
        <dbReference type="PROSITE" id="PS51469"/>
    </source>
</evidence>
<proteinExistence type="predicted"/>
<keyword evidence="3" id="KW-1133">Transmembrane helix</keyword>
<evidence type="ECO:0000313" key="7">
    <source>
        <dbReference type="EMBL" id="KAF9328128.1"/>
    </source>
</evidence>
<dbReference type="InterPro" id="IPR012919">
    <property type="entry name" value="SUN_dom"/>
</dbReference>
<evidence type="ECO:0000313" key="8">
    <source>
        <dbReference type="Proteomes" id="UP000696485"/>
    </source>
</evidence>
<keyword evidence="4" id="KW-0472">Membrane</keyword>
<comment type="subcellular location">
    <subcellularLocation>
        <location evidence="1">Membrane</location>
    </subcellularLocation>
</comment>
<dbReference type="Gene3D" id="2.60.120.260">
    <property type="entry name" value="Galactose-binding domain-like"/>
    <property type="match status" value="1"/>
</dbReference>
<dbReference type="Pfam" id="PF07738">
    <property type="entry name" value="Sad1_UNC"/>
    <property type="match status" value="2"/>
</dbReference>
<feature type="region of interest" description="Disordered" evidence="5">
    <location>
        <begin position="44"/>
        <end position="69"/>
    </location>
</feature>
<dbReference type="PANTHER" id="PTHR12911">
    <property type="entry name" value="SAD1/UNC-84-LIKE PROTEIN-RELATED"/>
    <property type="match status" value="1"/>
</dbReference>
<evidence type="ECO:0000256" key="2">
    <source>
        <dbReference type="ARBA" id="ARBA00022692"/>
    </source>
</evidence>
<dbReference type="GO" id="GO:0034993">
    <property type="term" value="C:meiotic nuclear membrane microtubule tethering complex"/>
    <property type="evidence" value="ECO:0007669"/>
    <property type="project" value="TreeGrafter"/>
</dbReference>
<dbReference type="Proteomes" id="UP000696485">
    <property type="component" value="Unassembled WGS sequence"/>
</dbReference>
<sequence length="430" mass="47965">MENEETMRIRAERVARRGASGSDRSKAYSGKGFELAFTLMEHKHDRSESSFGTETSRSDNSTPQAEQELQSLADLSSKIDWIQTALLNIGEQKGVEELPVKLDGFSVCLARFEDRLTQISKEVGEINKLLAGGGGFSDQGRALKALLEEVRKAVSTPGKERLTEPELALITQLIEEHLDRRLEDDTLQPDYALLSAGGRIIHRLTTPTYLRGHSNRLWDRLNIFKKKTASTTVTGRPPEMALIPDVHAGECWAIGGGQGQIAIRLARPIVITAVTIEHADPRVVLDVGSAPREIEVWSLNQLYPDDNSLSYLEGVLSSRPWTPSNDDDSVLEDLGDDQESDEESSETTVEGRWWREGAPYPGARMLTVAEYRTKAASEASDQRWTRQQTFPIPPSKQSRSTVILVRINSNWGHPEFTCLYRVQVHGHPPE</sequence>
<protein>
    <recommendedName>
        <fullName evidence="6">SUN domain-containing protein</fullName>
    </recommendedName>
</protein>
<feature type="compositionally biased region" description="Polar residues" evidence="5">
    <location>
        <begin position="49"/>
        <end position="69"/>
    </location>
</feature>
<feature type="compositionally biased region" description="Basic and acidic residues" evidence="5">
    <location>
        <begin position="1"/>
        <end position="15"/>
    </location>
</feature>
<feature type="compositionally biased region" description="Acidic residues" evidence="5">
    <location>
        <begin position="325"/>
        <end position="345"/>
    </location>
</feature>
<organism evidence="7 8">
    <name type="scientific">Podila minutissima</name>
    <dbReference type="NCBI Taxonomy" id="64525"/>
    <lineage>
        <taxon>Eukaryota</taxon>
        <taxon>Fungi</taxon>
        <taxon>Fungi incertae sedis</taxon>
        <taxon>Mucoromycota</taxon>
        <taxon>Mortierellomycotina</taxon>
        <taxon>Mortierellomycetes</taxon>
        <taxon>Mortierellales</taxon>
        <taxon>Mortierellaceae</taxon>
        <taxon>Podila</taxon>
    </lineage>
</organism>
<name>A0A9P5SG65_9FUNG</name>
<accession>A0A9P5SG65</accession>
<evidence type="ECO:0000256" key="5">
    <source>
        <dbReference type="SAM" id="MobiDB-lite"/>
    </source>
</evidence>
<dbReference type="PROSITE" id="PS51469">
    <property type="entry name" value="SUN"/>
    <property type="match status" value="1"/>
</dbReference>
<dbReference type="InterPro" id="IPR045119">
    <property type="entry name" value="SUN1-5"/>
</dbReference>
<gene>
    <name evidence="7" type="ORF">BG006_008635</name>
</gene>
<keyword evidence="8" id="KW-1185">Reference proteome</keyword>
<feature type="domain" description="SUN" evidence="6">
    <location>
        <begin position="197"/>
        <end position="429"/>
    </location>
</feature>
<dbReference type="AlphaFoldDB" id="A0A9P5SG65"/>